<feature type="non-terminal residue" evidence="1">
    <location>
        <position position="80"/>
    </location>
</feature>
<dbReference type="Proteomes" id="UP000789508">
    <property type="component" value="Unassembled WGS sequence"/>
</dbReference>
<keyword evidence="2" id="KW-1185">Reference proteome</keyword>
<proteinExistence type="predicted"/>
<sequence>LRTSSDLKFSSLALARKPYTSLLMNIFAGSHQCKGQQFSSSIPLSVADMGRHGSIGINPSTCGFVHHSLQERYNIWITKE</sequence>
<name>A0A9N9H1D6_9GLOM</name>
<dbReference type="EMBL" id="CAJVPS010008223">
    <property type="protein sequence ID" value="CAG8641713.1"/>
    <property type="molecule type" value="Genomic_DNA"/>
</dbReference>
<dbReference type="AlphaFoldDB" id="A0A9N9H1D6"/>
<evidence type="ECO:0000313" key="2">
    <source>
        <dbReference type="Proteomes" id="UP000789508"/>
    </source>
</evidence>
<organism evidence="1 2">
    <name type="scientific">Ambispora leptoticha</name>
    <dbReference type="NCBI Taxonomy" id="144679"/>
    <lineage>
        <taxon>Eukaryota</taxon>
        <taxon>Fungi</taxon>
        <taxon>Fungi incertae sedis</taxon>
        <taxon>Mucoromycota</taxon>
        <taxon>Glomeromycotina</taxon>
        <taxon>Glomeromycetes</taxon>
        <taxon>Archaeosporales</taxon>
        <taxon>Ambisporaceae</taxon>
        <taxon>Ambispora</taxon>
    </lineage>
</organism>
<reference evidence="1" key="1">
    <citation type="submission" date="2021-06" db="EMBL/GenBank/DDBJ databases">
        <authorList>
            <person name="Kallberg Y."/>
            <person name="Tangrot J."/>
            <person name="Rosling A."/>
        </authorList>
    </citation>
    <scope>NUCLEOTIDE SEQUENCE</scope>
    <source>
        <strain evidence="1">FL130A</strain>
    </source>
</reference>
<comment type="caution">
    <text evidence="1">The sequence shown here is derived from an EMBL/GenBank/DDBJ whole genome shotgun (WGS) entry which is preliminary data.</text>
</comment>
<accession>A0A9N9H1D6</accession>
<protein>
    <submittedName>
        <fullName evidence="1">3486_t:CDS:1</fullName>
    </submittedName>
</protein>
<gene>
    <name evidence="1" type="ORF">ALEPTO_LOCUS9732</name>
</gene>
<evidence type="ECO:0000313" key="1">
    <source>
        <dbReference type="EMBL" id="CAG8641713.1"/>
    </source>
</evidence>